<name>A0A2S9KB80_9BURK</name>
<comment type="similarity">
    <text evidence="2">Belongs to the PpiC/parvulin rotamase family.</text>
</comment>
<dbReference type="OrthoDB" id="14196at2"/>
<evidence type="ECO:0000313" key="9">
    <source>
        <dbReference type="EMBL" id="PRD67719.1"/>
    </source>
</evidence>
<evidence type="ECO:0000256" key="4">
    <source>
        <dbReference type="ARBA" id="ARBA00023110"/>
    </source>
</evidence>
<feature type="chain" id="PRO_5044580364" description="peptidylprolyl isomerase" evidence="6">
    <location>
        <begin position="21"/>
        <end position="400"/>
    </location>
</feature>
<dbReference type="InterPro" id="IPR046357">
    <property type="entry name" value="PPIase_dom_sf"/>
</dbReference>
<dbReference type="SUPFAM" id="SSF54534">
    <property type="entry name" value="FKBP-like"/>
    <property type="match status" value="1"/>
</dbReference>
<organism evidence="9 10">
    <name type="scientific">Malikia spinosa</name>
    <dbReference type="NCBI Taxonomy" id="86180"/>
    <lineage>
        <taxon>Bacteria</taxon>
        <taxon>Pseudomonadati</taxon>
        <taxon>Pseudomonadota</taxon>
        <taxon>Betaproteobacteria</taxon>
        <taxon>Burkholderiales</taxon>
        <taxon>Comamonadaceae</taxon>
        <taxon>Malikia</taxon>
    </lineage>
</organism>
<dbReference type="GO" id="GO:0003755">
    <property type="term" value="F:peptidyl-prolyl cis-trans isomerase activity"/>
    <property type="evidence" value="ECO:0007669"/>
    <property type="project" value="UniProtKB-KW"/>
</dbReference>
<evidence type="ECO:0000256" key="2">
    <source>
        <dbReference type="ARBA" id="ARBA00007656"/>
    </source>
</evidence>
<evidence type="ECO:0000256" key="5">
    <source>
        <dbReference type="PROSITE-ProRule" id="PRU00278"/>
    </source>
</evidence>
<reference evidence="9 10" key="1">
    <citation type="submission" date="2018-03" db="EMBL/GenBank/DDBJ databases">
        <title>Comparative genomics illustrates the genes involved in a hyperalkaliphilic mechanisms of Serpentinomonas isolated from highly-alkaline calcium-rich serpentinized springs.</title>
        <authorList>
            <person name="Suzuki S."/>
            <person name="Ishii S."/>
            <person name="Walworth N."/>
            <person name="Bird L."/>
            <person name="Kuenen J.G."/>
            <person name="Nealson K.H."/>
        </authorList>
    </citation>
    <scope>NUCLEOTIDE SEQUENCE [LARGE SCALE GENOMIC DNA]</scope>
    <source>
        <strain evidence="9 10">83</strain>
    </source>
</reference>
<dbReference type="Pfam" id="PF13616">
    <property type="entry name" value="Rotamase_3"/>
    <property type="match status" value="1"/>
</dbReference>
<sequence>MKKVLTAVALATILSASAWAQNLAVVNGKAVPSSRAEAMAAQIEQSGRPVDEATLGQIKDHLTKLEVFAQAAEQQGIKAKPEYKQAAELALQQVLVNELFIQFQRKNPVSEAEIKAEYDKFVASNTGKEFRARHILVETEAEAQALIAQIKGGASFEELAKNKSKDPGSGANGGDLDWANPSNYVPEFSAAMQQLDKGQLTDAPVKSQFGWHIIRVDDIRTAQLPPIEQFKPQIQQHLGQQKLTQYREQLLKAAKRSNAPASINGKPLSKARIDAMLAQLERSGRPVDDQVKAQVTEHLLDLETFVQAAGQQGIKAGKGYEQKATIALQQVMAAMMFAEQQKKTQVSDADVKSEYDRFAAGNPGQQLPPLDQIKPQIVQALAQQKVMEYQENLIKKARVQ</sequence>
<gene>
    <name evidence="9" type="ORF">C6P61_15055</name>
    <name evidence="8" type="ORF">F5985_15560</name>
</gene>
<reference evidence="8 11" key="2">
    <citation type="submission" date="2019-09" db="EMBL/GenBank/DDBJ databases">
        <title>Identification of Malikia spinosa a prominent benzene-, toluene-, and ethylbenzene-degrading bacterium: enrichment, isolation and whole genome sequencing.</title>
        <authorList>
            <person name="Tancsics A."/>
            <person name="Revesz F."/>
            <person name="Kriszt B."/>
        </authorList>
    </citation>
    <scope>NUCLEOTIDE SEQUENCE [LARGE SCALE GENOMIC DNA]</scope>
    <source>
        <strain evidence="8 11">AB6</strain>
    </source>
</reference>
<evidence type="ECO:0000313" key="11">
    <source>
        <dbReference type="Proteomes" id="UP000481947"/>
    </source>
</evidence>
<evidence type="ECO:0000256" key="6">
    <source>
        <dbReference type="SAM" id="SignalP"/>
    </source>
</evidence>
<evidence type="ECO:0000256" key="1">
    <source>
        <dbReference type="ARBA" id="ARBA00000971"/>
    </source>
</evidence>
<feature type="signal peptide" evidence="6">
    <location>
        <begin position="1"/>
        <end position="20"/>
    </location>
</feature>
<keyword evidence="6" id="KW-0732">Signal</keyword>
<dbReference type="Proteomes" id="UP000238326">
    <property type="component" value="Unassembled WGS sequence"/>
</dbReference>
<feature type="domain" description="PpiC" evidence="7">
    <location>
        <begin position="127"/>
        <end position="218"/>
    </location>
</feature>
<evidence type="ECO:0000256" key="3">
    <source>
        <dbReference type="ARBA" id="ARBA00013194"/>
    </source>
</evidence>
<evidence type="ECO:0000313" key="8">
    <source>
        <dbReference type="EMBL" id="MYZ53507.1"/>
    </source>
</evidence>
<dbReference type="EMBL" id="VYSB01000021">
    <property type="protein sequence ID" value="MYZ53507.1"/>
    <property type="molecule type" value="Genomic_DNA"/>
</dbReference>
<dbReference type="Gene3D" id="3.10.50.40">
    <property type="match status" value="1"/>
</dbReference>
<dbReference type="InterPro" id="IPR050245">
    <property type="entry name" value="PrsA_foldase"/>
</dbReference>
<evidence type="ECO:0000313" key="10">
    <source>
        <dbReference type="Proteomes" id="UP000238326"/>
    </source>
</evidence>
<dbReference type="InterPro" id="IPR027304">
    <property type="entry name" value="Trigger_fact/SurA_dom_sf"/>
</dbReference>
<dbReference type="InterPro" id="IPR000297">
    <property type="entry name" value="PPIase_PpiC"/>
</dbReference>
<evidence type="ECO:0000259" key="7">
    <source>
        <dbReference type="PROSITE" id="PS50198"/>
    </source>
</evidence>
<dbReference type="Proteomes" id="UP000481947">
    <property type="component" value="Unassembled WGS sequence"/>
</dbReference>
<dbReference type="PANTHER" id="PTHR47245">
    <property type="entry name" value="PEPTIDYLPROLYL ISOMERASE"/>
    <property type="match status" value="1"/>
</dbReference>
<dbReference type="SUPFAM" id="SSF109998">
    <property type="entry name" value="Triger factor/SurA peptide-binding domain-like"/>
    <property type="match status" value="2"/>
</dbReference>
<protein>
    <recommendedName>
        <fullName evidence="3">peptidylprolyl isomerase</fullName>
        <ecNumber evidence="3">5.2.1.8</ecNumber>
    </recommendedName>
</protein>
<keyword evidence="10" id="KW-1185">Reference proteome</keyword>
<accession>A0A2S9KB80</accession>
<dbReference type="PROSITE" id="PS50198">
    <property type="entry name" value="PPIC_PPIASE_2"/>
    <property type="match status" value="1"/>
</dbReference>
<dbReference type="EC" id="5.2.1.8" evidence="3"/>
<keyword evidence="5" id="KW-0413">Isomerase</keyword>
<dbReference type="AlphaFoldDB" id="A0A2S9KB80"/>
<dbReference type="PANTHER" id="PTHR47245:SF2">
    <property type="entry name" value="PEPTIDYL-PROLYL CIS-TRANS ISOMERASE HP_0175-RELATED"/>
    <property type="match status" value="1"/>
</dbReference>
<keyword evidence="4 5" id="KW-0697">Rotamase</keyword>
<comment type="caution">
    <text evidence="9">The sequence shown here is derived from an EMBL/GenBank/DDBJ whole genome shotgun (WGS) entry which is preliminary data.</text>
</comment>
<proteinExistence type="inferred from homology"/>
<comment type="catalytic activity">
    <reaction evidence="1">
        <text>[protein]-peptidylproline (omega=180) = [protein]-peptidylproline (omega=0)</text>
        <dbReference type="Rhea" id="RHEA:16237"/>
        <dbReference type="Rhea" id="RHEA-COMP:10747"/>
        <dbReference type="Rhea" id="RHEA-COMP:10748"/>
        <dbReference type="ChEBI" id="CHEBI:83833"/>
        <dbReference type="ChEBI" id="CHEBI:83834"/>
        <dbReference type="EC" id="5.2.1.8"/>
    </reaction>
</comment>
<dbReference type="EMBL" id="PVLR01000047">
    <property type="protein sequence ID" value="PRD67719.1"/>
    <property type="molecule type" value="Genomic_DNA"/>
</dbReference>